<dbReference type="EMBL" id="FWFX01000017">
    <property type="protein sequence ID" value="SLN70975.1"/>
    <property type="molecule type" value="Genomic_DNA"/>
</dbReference>
<gene>
    <name evidence="3" type="ORF">ROA7450_03889</name>
</gene>
<feature type="region of interest" description="Disordered" evidence="1">
    <location>
        <begin position="83"/>
        <end position="109"/>
    </location>
</feature>
<sequence length="247" mass="28052">MTDFRSRLLAAMSSSPIYRGNRRQLSIDVGKGNRYISNLLNNKNPETEPGLFTARKIADCLEVPIEFLAGISSDLEAEQNQLKSPERQHFFNGSGTATRGTRNSARAERRKNTKIDDLIRWWHSTGGRLENYEDISDNIDLHHQPRTTDTTIQVGSIGKNSLASQTLGGNDPDLLYDLLDQLTPERRGRIINDYARVKNTHFPVTLQKIFVKHPETNSSLELTYQRLLMPVLDKSGRNMILNFSKLI</sequence>
<protein>
    <recommendedName>
        <fullName evidence="2">HTH cro/C1-type domain-containing protein</fullName>
    </recommendedName>
</protein>
<dbReference type="InterPro" id="IPR001387">
    <property type="entry name" value="Cro/C1-type_HTH"/>
</dbReference>
<organism evidence="3 4">
    <name type="scientific">Roseovarius albus</name>
    <dbReference type="NCBI Taxonomy" id="1247867"/>
    <lineage>
        <taxon>Bacteria</taxon>
        <taxon>Pseudomonadati</taxon>
        <taxon>Pseudomonadota</taxon>
        <taxon>Alphaproteobacteria</taxon>
        <taxon>Rhodobacterales</taxon>
        <taxon>Roseobacteraceae</taxon>
        <taxon>Roseovarius</taxon>
    </lineage>
</organism>
<keyword evidence="4" id="KW-1185">Reference proteome</keyword>
<dbReference type="PROSITE" id="PS50943">
    <property type="entry name" value="HTH_CROC1"/>
    <property type="match status" value="1"/>
</dbReference>
<evidence type="ECO:0000256" key="1">
    <source>
        <dbReference type="SAM" id="MobiDB-lite"/>
    </source>
</evidence>
<proteinExistence type="predicted"/>
<evidence type="ECO:0000259" key="2">
    <source>
        <dbReference type="PROSITE" id="PS50943"/>
    </source>
</evidence>
<dbReference type="AlphaFoldDB" id="A0A1X7A5U1"/>
<feature type="compositionally biased region" description="Polar residues" evidence="1">
    <location>
        <begin position="91"/>
        <end position="104"/>
    </location>
</feature>
<reference evidence="3 4" key="1">
    <citation type="submission" date="2017-03" db="EMBL/GenBank/DDBJ databases">
        <authorList>
            <person name="Afonso C.L."/>
            <person name="Miller P.J."/>
            <person name="Scott M.A."/>
            <person name="Spackman E."/>
            <person name="Goraichik I."/>
            <person name="Dimitrov K.M."/>
            <person name="Suarez D.L."/>
            <person name="Swayne D.E."/>
        </authorList>
    </citation>
    <scope>NUCLEOTIDE SEQUENCE [LARGE SCALE GENOMIC DNA]</scope>
    <source>
        <strain evidence="3 4">CECT 7450</strain>
    </source>
</reference>
<dbReference type="Proteomes" id="UP000193061">
    <property type="component" value="Unassembled WGS sequence"/>
</dbReference>
<name>A0A1X7A5U1_9RHOB</name>
<evidence type="ECO:0000313" key="3">
    <source>
        <dbReference type="EMBL" id="SLN70975.1"/>
    </source>
</evidence>
<accession>A0A1X7A5U1</accession>
<feature type="domain" description="HTH cro/C1-type" evidence="2">
    <location>
        <begin position="23"/>
        <end position="68"/>
    </location>
</feature>
<evidence type="ECO:0000313" key="4">
    <source>
        <dbReference type="Proteomes" id="UP000193061"/>
    </source>
</evidence>